<keyword evidence="4" id="KW-0808">Transferase</keyword>
<dbReference type="PANTHER" id="PTHR24421">
    <property type="entry name" value="NITRATE/NITRITE SENSOR PROTEIN NARX-RELATED"/>
    <property type="match status" value="1"/>
</dbReference>
<dbReference type="InterPro" id="IPR003594">
    <property type="entry name" value="HATPase_dom"/>
</dbReference>
<gene>
    <name evidence="12" type="ORF">JOF36_001178</name>
</gene>
<keyword evidence="9" id="KW-0812">Transmembrane</keyword>
<dbReference type="InterPro" id="IPR011712">
    <property type="entry name" value="Sig_transdc_His_kin_sub3_dim/P"/>
</dbReference>
<keyword evidence="5" id="KW-0547">Nucleotide-binding</keyword>
<protein>
    <recommendedName>
        <fullName evidence="2">histidine kinase</fullName>
        <ecNumber evidence="2">2.7.13.3</ecNumber>
    </recommendedName>
</protein>
<feature type="transmembrane region" description="Helical" evidence="9">
    <location>
        <begin position="17"/>
        <end position="35"/>
    </location>
</feature>
<evidence type="ECO:0000256" key="5">
    <source>
        <dbReference type="ARBA" id="ARBA00022741"/>
    </source>
</evidence>
<dbReference type="RefSeq" id="WP_210025391.1">
    <property type="nucleotide sequence ID" value="NZ_JAGINU010000001.1"/>
</dbReference>
<keyword evidence="9" id="KW-1133">Transmembrane helix</keyword>
<feature type="transmembrane region" description="Helical" evidence="9">
    <location>
        <begin position="47"/>
        <end position="66"/>
    </location>
</feature>
<comment type="catalytic activity">
    <reaction evidence="1">
        <text>ATP + protein L-histidine = ADP + protein N-phospho-L-histidine.</text>
        <dbReference type="EC" id="2.7.13.3"/>
    </reaction>
</comment>
<evidence type="ECO:0000256" key="9">
    <source>
        <dbReference type="SAM" id="Phobius"/>
    </source>
</evidence>
<evidence type="ECO:0000256" key="2">
    <source>
        <dbReference type="ARBA" id="ARBA00012438"/>
    </source>
</evidence>
<dbReference type="Pfam" id="PF07730">
    <property type="entry name" value="HisKA_3"/>
    <property type="match status" value="1"/>
</dbReference>
<keyword evidence="8" id="KW-0902">Two-component regulatory system</keyword>
<sequence>MISFLANRDEGSPWRDAGVAMAWFALGLLLLWGLPELRITWWGSPDAPATVTSVLVLAVGCAAVVLRRILAPVGLLIGTVTLLAGPFWLGRTDLGTLVVFTDLLYCAMVYPSRRAARAIAATFALAIAGVALLSLVMEGSRLAALSLLNLVLVIGVPLLWGTEVRRHRDLAIAERARAEEAARAAARDRDAAIAAERARMARDLHDVVAGRLSAIALQSEAALQPGADPEMVRRVLGTVRASGVAALGEMRTMIGLLRDGDAVDPPTAPARLSELDELVDDARRAGLTVRLDDERAPAAEAPAAVELTGYRIVQESLTNAIKHAPGAAVRVGLATDGPGGPLRITVRNDAATRPLGQAPGARAGTGLAGLAERAAAVGGSITAGPDGDGWTVRAELPFDGSLHETAGGDDHSR</sequence>
<comment type="caution">
    <text evidence="12">The sequence shown here is derived from an EMBL/GenBank/DDBJ whole genome shotgun (WGS) entry which is preliminary data.</text>
</comment>
<evidence type="ECO:0000313" key="12">
    <source>
        <dbReference type="EMBL" id="MBP2365482.1"/>
    </source>
</evidence>
<dbReference type="InterPro" id="IPR050482">
    <property type="entry name" value="Sensor_HK_TwoCompSys"/>
</dbReference>
<evidence type="ECO:0000256" key="7">
    <source>
        <dbReference type="ARBA" id="ARBA00022840"/>
    </source>
</evidence>
<feature type="transmembrane region" description="Helical" evidence="9">
    <location>
        <begin position="118"/>
        <end position="136"/>
    </location>
</feature>
<dbReference type="Pfam" id="PF02518">
    <property type="entry name" value="HATPase_c"/>
    <property type="match status" value="1"/>
</dbReference>
<keyword evidence="3" id="KW-0597">Phosphoprotein</keyword>
<keyword evidence="6 12" id="KW-0418">Kinase</keyword>
<keyword evidence="13" id="KW-1185">Reference proteome</keyword>
<evidence type="ECO:0000256" key="8">
    <source>
        <dbReference type="ARBA" id="ARBA00023012"/>
    </source>
</evidence>
<evidence type="ECO:0000256" key="6">
    <source>
        <dbReference type="ARBA" id="ARBA00022777"/>
    </source>
</evidence>
<evidence type="ECO:0000256" key="1">
    <source>
        <dbReference type="ARBA" id="ARBA00000085"/>
    </source>
</evidence>
<keyword evidence="9" id="KW-0472">Membrane</keyword>
<accession>A0ABS4VNI5</accession>
<evidence type="ECO:0000313" key="13">
    <source>
        <dbReference type="Proteomes" id="UP001519295"/>
    </source>
</evidence>
<feature type="domain" description="Histidine kinase/HSP90-like ATPase" evidence="10">
    <location>
        <begin position="310"/>
        <end position="399"/>
    </location>
</feature>
<evidence type="ECO:0000256" key="3">
    <source>
        <dbReference type="ARBA" id="ARBA00022553"/>
    </source>
</evidence>
<dbReference type="PANTHER" id="PTHR24421:SF10">
    <property type="entry name" value="NITRATE_NITRITE SENSOR PROTEIN NARQ"/>
    <property type="match status" value="1"/>
</dbReference>
<keyword evidence="7" id="KW-0067">ATP-binding</keyword>
<dbReference type="CDD" id="cd16917">
    <property type="entry name" value="HATPase_UhpB-NarQ-NarX-like"/>
    <property type="match status" value="1"/>
</dbReference>
<feature type="domain" description="Signal transduction histidine kinase subgroup 3 dimerisation and phosphoacceptor" evidence="11">
    <location>
        <begin position="196"/>
        <end position="260"/>
    </location>
</feature>
<organism evidence="12 13">
    <name type="scientific">Pseudonocardia parietis</name>
    <dbReference type="NCBI Taxonomy" id="570936"/>
    <lineage>
        <taxon>Bacteria</taxon>
        <taxon>Bacillati</taxon>
        <taxon>Actinomycetota</taxon>
        <taxon>Actinomycetes</taxon>
        <taxon>Pseudonocardiales</taxon>
        <taxon>Pseudonocardiaceae</taxon>
        <taxon>Pseudonocardia</taxon>
    </lineage>
</organism>
<name>A0ABS4VNI5_9PSEU</name>
<feature type="transmembrane region" description="Helical" evidence="9">
    <location>
        <begin position="142"/>
        <end position="160"/>
    </location>
</feature>
<dbReference type="SUPFAM" id="SSF55874">
    <property type="entry name" value="ATPase domain of HSP90 chaperone/DNA topoisomerase II/histidine kinase"/>
    <property type="match status" value="1"/>
</dbReference>
<dbReference type="Gene3D" id="1.20.5.1930">
    <property type="match status" value="1"/>
</dbReference>
<dbReference type="InterPro" id="IPR036890">
    <property type="entry name" value="HATPase_C_sf"/>
</dbReference>
<evidence type="ECO:0000256" key="4">
    <source>
        <dbReference type="ARBA" id="ARBA00022679"/>
    </source>
</evidence>
<dbReference type="EMBL" id="JAGINU010000001">
    <property type="protein sequence ID" value="MBP2365482.1"/>
    <property type="molecule type" value="Genomic_DNA"/>
</dbReference>
<feature type="transmembrane region" description="Helical" evidence="9">
    <location>
        <begin position="73"/>
        <end position="89"/>
    </location>
</feature>
<proteinExistence type="predicted"/>
<dbReference type="Proteomes" id="UP001519295">
    <property type="component" value="Unassembled WGS sequence"/>
</dbReference>
<evidence type="ECO:0000259" key="10">
    <source>
        <dbReference type="Pfam" id="PF02518"/>
    </source>
</evidence>
<reference evidence="12 13" key="1">
    <citation type="submission" date="2021-03" db="EMBL/GenBank/DDBJ databases">
        <title>Sequencing the genomes of 1000 actinobacteria strains.</title>
        <authorList>
            <person name="Klenk H.-P."/>
        </authorList>
    </citation>
    <scope>NUCLEOTIDE SEQUENCE [LARGE SCALE GENOMIC DNA]</scope>
    <source>
        <strain evidence="12 13">DSM 45256</strain>
    </source>
</reference>
<dbReference type="GO" id="GO:0016301">
    <property type="term" value="F:kinase activity"/>
    <property type="evidence" value="ECO:0007669"/>
    <property type="project" value="UniProtKB-KW"/>
</dbReference>
<dbReference type="EC" id="2.7.13.3" evidence="2"/>
<evidence type="ECO:0000259" key="11">
    <source>
        <dbReference type="Pfam" id="PF07730"/>
    </source>
</evidence>
<dbReference type="Gene3D" id="3.30.565.10">
    <property type="entry name" value="Histidine kinase-like ATPase, C-terminal domain"/>
    <property type="match status" value="1"/>
</dbReference>